<name>A0A3N2AVV4_9MICO</name>
<dbReference type="NCBIfam" id="NF046112">
    <property type="entry name" value="MSMEG_6209_Nter"/>
    <property type="match status" value="1"/>
</dbReference>
<reference evidence="1 2" key="1">
    <citation type="submission" date="2018-11" db="EMBL/GenBank/DDBJ databases">
        <title>Sequencing the genomes of 1000 actinobacteria strains.</title>
        <authorList>
            <person name="Klenk H.-P."/>
        </authorList>
    </citation>
    <scope>NUCLEOTIDE SEQUENCE [LARGE SCALE GENOMIC DNA]</scope>
    <source>
        <strain evidence="1 2">DSM 9580</strain>
    </source>
</reference>
<dbReference type="Gene3D" id="1.10.8.1060">
    <property type="entry name" value="Corynebacterium glutamicum thioredoxin-dependent arsenate reductase, N-terminal domain"/>
    <property type="match status" value="1"/>
</dbReference>
<organism evidence="1 2">
    <name type="scientific">Agrococcus jenensis</name>
    <dbReference type="NCBI Taxonomy" id="46353"/>
    <lineage>
        <taxon>Bacteria</taxon>
        <taxon>Bacillati</taxon>
        <taxon>Actinomycetota</taxon>
        <taxon>Actinomycetes</taxon>
        <taxon>Micrococcales</taxon>
        <taxon>Microbacteriaceae</taxon>
        <taxon>Agrococcus</taxon>
    </lineage>
</organism>
<dbReference type="AlphaFoldDB" id="A0A3N2AVV4"/>
<evidence type="ECO:0000313" key="1">
    <source>
        <dbReference type="EMBL" id="ROR67154.1"/>
    </source>
</evidence>
<proteinExistence type="predicted"/>
<sequence length="77" mass="8824">MWHDVAVTTNIDREEVIVQVSGKLEASHPDWDAAEIERVAREELAAIADSPVQDFLLVLTERATRKRLKTRVDERRA</sequence>
<gene>
    <name evidence="1" type="ORF">EDD26_2557</name>
</gene>
<comment type="caution">
    <text evidence="1">The sequence shown here is derived from an EMBL/GenBank/DDBJ whole genome shotgun (WGS) entry which is preliminary data.</text>
</comment>
<evidence type="ECO:0000313" key="2">
    <source>
        <dbReference type="Proteomes" id="UP000275456"/>
    </source>
</evidence>
<keyword evidence="2" id="KW-1185">Reference proteome</keyword>
<accession>A0A3N2AVV4</accession>
<protein>
    <submittedName>
        <fullName evidence="1">Uncharacterized protein</fullName>
    </submittedName>
</protein>
<dbReference type="EMBL" id="RKHJ01000001">
    <property type="protein sequence ID" value="ROR67154.1"/>
    <property type="molecule type" value="Genomic_DNA"/>
</dbReference>
<dbReference type="Proteomes" id="UP000275456">
    <property type="component" value="Unassembled WGS sequence"/>
</dbReference>